<dbReference type="FunFam" id="3.40.50.300:FF:001715">
    <property type="entry name" value="ATP-dependent helicase/nuclease subunit A"/>
    <property type="match status" value="1"/>
</dbReference>
<dbReference type="GO" id="GO:0003677">
    <property type="term" value="F:DNA binding"/>
    <property type="evidence" value="ECO:0007669"/>
    <property type="project" value="InterPro"/>
</dbReference>
<dbReference type="GO" id="GO:0005524">
    <property type="term" value="F:ATP binding"/>
    <property type="evidence" value="ECO:0007669"/>
    <property type="project" value="UniProtKB-UniRule"/>
</dbReference>
<evidence type="ECO:0000256" key="5">
    <source>
        <dbReference type="PROSITE-ProRule" id="PRU00560"/>
    </source>
</evidence>
<evidence type="ECO:0000313" key="7">
    <source>
        <dbReference type="EMBL" id="MVL44021.1"/>
    </source>
</evidence>
<sequence length="341" mass="38924">MTIPEKPQGVIWTDAQWQSIYATGQDVLVAAAAGSGKTAVLVERIIQKILRDGIDVDRLLVVTFTNLSAREMKHRVDQRIQEASIADPANAHLKNQRIKIHQAQISTLHSFCLKLIQQHYDVLNIDPNFRTSSEAENILLLEQTIDEVIEQHYDILDPAFIELTEQLSSDRSDDQFRMIIKQLYFFSVANPDPTNWLDQLVTPYEEEAQQAQLIQLLTDLSKVFITAAYDALNKAYDLFSMMDGVDKHLAVIEDERRLMGRVLEGGFIDIPYLTGHEFGARLPNVTAKIKEANEMMVDALEDAKLQYKKYKSLIDKVKNDYFSREADDLKADMQQLAPRVK</sequence>
<keyword evidence="2 5" id="KW-0378">Hydrolase</keyword>
<dbReference type="PANTHER" id="PTHR11070">
    <property type="entry name" value="UVRD / RECB / PCRA DNA HELICASE FAMILY MEMBER"/>
    <property type="match status" value="1"/>
</dbReference>
<dbReference type="InterPro" id="IPR027417">
    <property type="entry name" value="P-loop_NTPase"/>
</dbReference>
<feature type="non-terminal residue" evidence="7">
    <location>
        <position position="341"/>
    </location>
</feature>
<dbReference type="GO" id="GO:0005829">
    <property type="term" value="C:cytosol"/>
    <property type="evidence" value="ECO:0007669"/>
    <property type="project" value="TreeGrafter"/>
</dbReference>
<dbReference type="GO" id="GO:0000725">
    <property type="term" value="P:recombinational repair"/>
    <property type="evidence" value="ECO:0007669"/>
    <property type="project" value="TreeGrafter"/>
</dbReference>
<evidence type="ECO:0000256" key="2">
    <source>
        <dbReference type="ARBA" id="ARBA00022801"/>
    </source>
</evidence>
<feature type="binding site" evidence="5">
    <location>
        <begin position="31"/>
        <end position="38"/>
    </location>
    <ligand>
        <name>ATP</name>
        <dbReference type="ChEBI" id="CHEBI:30616"/>
    </ligand>
</feature>
<dbReference type="CDD" id="cd17932">
    <property type="entry name" value="DEXQc_UvrD"/>
    <property type="match status" value="1"/>
</dbReference>
<dbReference type="Gene3D" id="3.40.50.300">
    <property type="entry name" value="P-loop containing nucleotide triphosphate hydrolases"/>
    <property type="match status" value="1"/>
</dbReference>
<dbReference type="GO" id="GO:0033202">
    <property type="term" value="C:DNA helicase complex"/>
    <property type="evidence" value="ECO:0007669"/>
    <property type="project" value="TreeGrafter"/>
</dbReference>
<keyword evidence="1 5" id="KW-0547">Nucleotide-binding</keyword>
<evidence type="ECO:0000259" key="6">
    <source>
        <dbReference type="PROSITE" id="PS51198"/>
    </source>
</evidence>
<evidence type="ECO:0000256" key="4">
    <source>
        <dbReference type="ARBA" id="ARBA00022840"/>
    </source>
</evidence>
<feature type="domain" description="UvrD-like helicase ATP-binding" evidence="6">
    <location>
        <begin position="10"/>
        <end position="341"/>
    </location>
</feature>
<dbReference type="Proteomes" id="UP000434412">
    <property type="component" value="Unassembled WGS sequence"/>
</dbReference>
<dbReference type="AlphaFoldDB" id="A0A6B0CML9"/>
<dbReference type="GO" id="GO:0016787">
    <property type="term" value="F:hydrolase activity"/>
    <property type="evidence" value="ECO:0007669"/>
    <property type="project" value="UniProtKB-UniRule"/>
</dbReference>
<name>A0A6B0CML9_STAAU</name>
<reference evidence="7 8" key="1">
    <citation type="submission" date="2019-11" db="EMBL/GenBank/DDBJ databases">
        <title>Implementation of targeted gown and glove precautions to prevent Staphylococcus aureus acquisition in community-based nursing homes.</title>
        <authorList>
            <person name="Stine O.C."/>
        </authorList>
    </citation>
    <scope>NUCLEOTIDE SEQUENCE [LARGE SCALE GENOMIC DNA]</scope>
    <source>
        <strain evidence="7 8">S_2023.LVRQ.AN</strain>
    </source>
</reference>
<protein>
    <submittedName>
        <fullName evidence="7">AAA family ATPase</fullName>
    </submittedName>
</protein>
<evidence type="ECO:0000256" key="3">
    <source>
        <dbReference type="ARBA" id="ARBA00022806"/>
    </source>
</evidence>
<dbReference type="Pfam" id="PF00580">
    <property type="entry name" value="UvrD-helicase"/>
    <property type="match status" value="1"/>
</dbReference>
<dbReference type="EMBL" id="WPVZ01000060">
    <property type="protein sequence ID" value="MVL44021.1"/>
    <property type="molecule type" value="Genomic_DNA"/>
</dbReference>
<keyword evidence="4 5" id="KW-0067">ATP-binding</keyword>
<evidence type="ECO:0000256" key="1">
    <source>
        <dbReference type="ARBA" id="ARBA00022741"/>
    </source>
</evidence>
<organism evidence="7 8">
    <name type="scientific">Staphylococcus aureus</name>
    <dbReference type="NCBI Taxonomy" id="1280"/>
    <lineage>
        <taxon>Bacteria</taxon>
        <taxon>Bacillati</taxon>
        <taxon>Bacillota</taxon>
        <taxon>Bacilli</taxon>
        <taxon>Bacillales</taxon>
        <taxon>Staphylococcaceae</taxon>
        <taxon>Staphylococcus</taxon>
    </lineage>
</organism>
<dbReference type="SUPFAM" id="SSF52540">
    <property type="entry name" value="P-loop containing nucleoside triphosphate hydrolases"/>
    <property type="match status" value="1"/>
</dbReference>
<proteinExistence type="predicted"/>
<comment type="caution">
    <text evidence="7">The sequence shown here is derived from an EMBL/GenBank/DDBJ whole genome shotgun (WGS) entry which is preliminary data.</text>
</comment>
<dbReference type="PANTHER" id="PTHR11070:SF48">
    <property type="entry name" value="ATP-DEPENDENT HELICASE_NUCLEASE SUBUNIT A"/>
    <property type="match status" value="1"/>
</dbReference>
<dbReference type="GO" id="GO:0043138">
    <property type="term" value="F:3'-5' DNA helicase activity"/>
    <property type="evidence" value="ECO:0007669"/>
    <property type="project" value="TreeGrafter"/>
</dbReference>
<accession>A0A6B0CML9</accession>
<dbReference type="PROSITE" id="PS51198">
    <property type="entry name" value="UVRD_HELICASE_ATP_BIND"/>
    <property type="match status" value="1"/>
</dbReference>
<gene>
    <name evidence="7" type="ORF">GO941_00735</name>
</gene>
<evidence type="ECO:0000313" key="8">
    <source>
        <dbReference type="Proteomes" id="UP000434412"/>
    </source>
</evidence>
<dbReference type="InterPro" id="IPR014016">
    <property type="entry name" value="UvrD-like_ATP-bd"/>
</dbReference>
<dbReference type="InterPro" id="IPR000212">
    <property type="entry name" value="DNA_helicase_UvrD/REP"/>
</dbReference>
<keyword evidence="3 5" id="KW-0347">Helicase</keyword>